<dbReference type="SUPFAM" id="SSF53335">
    <property type="entry name" value="S-adenosyl-L-methionine-dependent methyltransferases"/>
    <property type="match status" value="1"/>
</dbReference>
<evidence type="ECO:0000313" key="1">
    <source>
        <dbReference type="EMBL" id="EJF59088.1"/>
    </source>
</evidence>
<sequence>MTLSLIAPPSSKLPSVRSIHERPLEVLASLVEYLRTIYNPPVRGTRRIDRKALKRSSTLCTGDDGKAALEALRADEFERAYAVRWLNGLVCQASLLSDPLEDSAVSGDSYNVEDKVDTLIHSATALIAVCAGSAALRTLTRQYAFYAPSLEADVDISLTDLSISVDADSATVGTQTWGSACLMAEMLVEEPGKFGLTDEVLSRAEGVRVLELGAGTGLVSLAAAKYLSMRGVKATVVASDYHPAVLSNLAHNIAANFPPPSPASADVSLCAHALDWSKFSLPGTAHHHTAEPPFDTPFDVILGADIIYELTHALWIRDTVAALLPPSRSAPAHAPAPRFHLIIPLRPTHTSESHMVEEVFLPASIGSARPSSELALCVLEKETILCEVEDARRSEVEYLSSVLSVMLFCVAEYLQLTSIILRSGEIAHMGDKLGSFHEDMVTALTVSEVASASSRVSLSPHDQCEALAGVGPDSTITNSNVLLMRCIQRSATHRRKIKSLELGLREE</sequence>
<proteinExistence type="predicted"/>
<dbReference type="InterPro" id="IPR019410">
    <property type="entry name" value="Methyltransf_16"/>
</dbReference>
<dbReference type="GeneID" id="18838170"/>
<dbReference type="InterPro" id="IPR029063">
    <property type="entry name" value="SAM-dependent_MTases_sf"/>
</dbReference>
<dbReference type="RefSeq" id="XP_007368208.1">
    <property type="nucleotide sequence ID" value="XM_007368146.1"/>
</dbReference>
<dbReference type="Pfam" id="PF10294">
    <property type="entry name" value="Methyltransf_16"/>
    <property type="match status" value="1"/>
</dbReference>
<protein>
    <recommendedName>
        <fullName evidence="3">Methyltransferase-domain-containing protein</fullName>
    </recommendedName>
</protein>
<evidence type="ECO:0008006" key="3">
    <source>
        <dbReference type="Google" id="ProtNLM"/>
    </source>
</evidence>
<dbReference type="Gene3D" id="3.40.50.150">
    <property type="entry name" value="Vaccinia Virus protein VP39"/>
    <property type="match status" value="1"/>
</dbReference>
<dbReference type="GO" id="GO:0008757">
    <property type="term" value="F:S-adenosylmethionine-dependent methyltransferase activity"/>
    <property type="evidence" value="ECO:0007669"/>
    <property type="project" value="UniProtKB-ARBA"/>
</dbReference>
<accession>R7ST19</accession>
<dbReference type="PANTHER" id="PTHR14614">
    <property type="entry name" value="HEPATOCELLULAR CARCINOMA-ASSOCIATED ANTIGEN"/>
    <property type="match status" value="1"/>
</dbReference>
<name>R7ST19_DICSQ</name>
<dbReference type="Proteomes" id="UP000053319">
    <property type="component" value="Unassembled WGS sequence"/>
</dbReference>
<dbReference type="AlphaFoldDB" id="R7ST19"/>
<dbReference type="KEGG" id="dsq:DICSQDRAFT_162633"/>
<gene>
    <name evidence="1" type="ORF">DICSQDRAFT_162633</name>
</gene>
<evidence type="ECO:0000313" key="2">
    <source>
        <dbReference type="Proteomes" id="UP000053319"/>
    </source>
</evidence>
<reference evidence="1 2" key="1">
    <citation type="journal article" date="2012" name="Science">
        <title>The Paleozoic origin of enzymatic lignin decomposition reconstructed from 31 fungal genomes.</title>
        <authorList>
            <person name="Floudas D."/>
            <person name="Binder M."/>
            <person name="Riley R."/>
            <person name="Barry K."/>
            <person name="Blanchette R.A."/>
            <person name="Henrissat B."/>
            <person name="Martinez A.T."/>
            <person name="Otillar R."/>
            <person name="Spatafora J.W."/>
            <person name="Yadav J.S."/>
            <person name="Aerts A."/>
            <person name="Benoit I."/>
            <person name="Boyd A."/>
            <person name="Carlson A."/>
            <person name="Copeland A."/>
            <person name="Coutinho P.M."/>
            <person name="de Vries R.P."/>
            <person name="Ferreira P."/>
            <person name="Findley K."/>
            <person name="Foster B."/>
            <person name="Gaskell J."/>
            <person name="Glotzer D."/>
            <person name="Gorecki P."/>
            <person name="Heitman J."/>
            <person name="Hesse C."/>
            <person name="Hori C."/>
            <person name="Igarashi K."/>
            <person name="Jurgens J.A."/>
            <person name="Kallen N."/>
            <person name="Kersten P."/>
            <person name="Kohler A."/>
            <person name="Kuees U."/>
            <person name="Kumar T.K.A."/>
            <person name="Kuo A."/>
            <person name="LaButti K."/>
            <person name="Larrondo L.F."/>
            <person name="Lindquist E."/>
            <person name="Ling A."/>
            <person name="Lombard V."/>
            <person name="Lucas S."/>
            <person name="Lundell T."/>
            <person name="Martin R."/>
            <person name="McLaughlin D.J."/>
            <person name="Morgenstern I."/>
            <person name="Morin E."/>
            <person name="Murat C."/>
            <person name="Nagy L.G."/>
            <person name="Nolan M."/>
            <person name="Ohm R.A."/>
            <person name="Patyshakuliyeva A."/>
            <person name="Rokas A."/>
            <person name="Ruiz-Duenas F.J."/>
            <person name="Sabat G."/>
            <person name="Salamov A."/>
            <person name="Samejima M."/>
            <person name="Schmutz J."/>
            <person name="Slot J.C."/>
            <person name="St John F."/>
            <person name="Stenlid J."/>
            <person name="Sun H."/>
            <person name="Sun S."/>
            <person name="Syed K."/>
            <person name="Tsang A."/>
            <person name="Wiebenga A."/>
            <person name="Young D."/>
            <person name="Pisabarro A."/>
            <person name="Eastwood D.C."/>
            <person name="Martin F."/>
            <person name="Cullen D."/>
            <person name="Grigoriev I.V."/>
            <person name="Hibbett D.S."/>
        </authorList>
    </citation>
    <scope>NUCLEOTIDE SEQUENCE [LARGE SCALE GENOMIC DNA]</scope>
    <source>
        <strain evidence="1 2">LYAD-421 SS1</strain>
    </source>
</reference>
<dbReference type="PANTHER" id="PTHR14614:SF147">
    <property type="entry name" value="S-ADENOSYLMETHIONINE-DEPENDENT METHYLTRANSFERASE OF THE SEVEN BETA-STRAND FAMILY"/>
    <property type="match status" value="1"/>
</dbReference>
<dbReference type="OrthoDB" id="433955at2759"/>
<dbReference type="HOGENOM" id="CLU_030437_0_0_1"/>
<dbReference type="OMA" id="THALWIR"/>
<organism evidence="1 2">
    <name type="scientific">Dichomitus squalens (strain LYAD-421)</name>
    <name type="common">Western red white-rot fungus</name>
    <dbReference type="NCBI Taxonomy" id="732165"/>
    <lineage>
        <taxon>Eukaryota</taxon>
        <taxon>Fungi</taxon>
        <taxon>Dikarya</taxon>
        <taxon>Basidiomycota</taxon>
        <taxon>Agaricomycotina</taxon>
        <taxon>Agaricomycetes</taxon>
        <taxon>Polyporales</taxon>
        <taxon>Polyporaceae</taxon>
        <taxon>Dichomitus</taxon>
    </lineage>
</organism>
<dbReference type="EMBL" id="JH719428">
    <property type="protein sequence ID" value="EJF59088.1"/>
    <property type="molecule type" value="Genomic_DNA"/>
</dbReference>
<dbReference type="CDD" id="cd02440">
    <property type="entry name" value="AdoMet_MTases"/>
    <property type="match status" value="1"/>
</dbReference>